<dbReference type="EMBL" id="SEYY01006750">
    <property type="protein sequence ID" value="KAB7502787.1"/>
    <property type="molecule type" value="Genomic_DNA"/>
</dbReference>
<dbReference type="PROSITE" id="PS50836">
    <property type="entry name" value="DOMON"/>
    <property type="match status" value="1"/>
</dbReference>
<name>A0A5N5T928_9CRUS</name>
<feature type="domain" description="DM13" evidence="4">
    <location>
        <begin position="1"/>
        <end position="75"/>
    </location>
</feature>
<gene>
    <name evidence="5" type="primary">Skeletor_3</name>
    <name evidence="5" type="ORF">Anas_05993</name>
</gene>
<keyword evidence="1" id="KW-0677">Repeat</keyword>
<evidence type="ECO:0000259" key="3">
    <source>
        <dbReference type="PROSITE" id="PS50836"/>
    </source>
</evidence>
<dbReference type="SMART" id="SM00664">
    <property type="entry name" value="DoH"/>
    <property type="match status" value="1"/>
</dbReference>
<dbReference type="PROSITE" id="PS51549">
    <property type="entry name" value="DM13"/>
    <property type="match status" value="1"/>
</dbReference>
<feature type="region of interest" description="Disordered" evidence="2">
    <location>
        <begin position="1"/>
        <end position="20"/>
    </location>
</feature>
<dbReference type="InterPro" id="IPR005018">
    <property type="entry name" value="DOMON_domain"/>
</dbReference>
<evidence type="ECO:0000259" key="4">
    <source>
        <dbReference type="PROSITE" id="PS51549"/>
    </source>
</evidence>
<dbReference type="CDD" id="cd09631">
    <property type="entry name" value="DOMON_DOH"/>
    <property type="match status" value="1"/>
</dbReference>
<dbReference type="SMART" id="SM00686">
    <property type="entry name" value="DM13"/>
    <property type="match status" value="1"/>
</dbReference>
<dbReference type="Pfam" id="PF10517">
    <property type="entry name" value="DM13"/>
    <property type="match status" value="1"/>
</dbReference>
<evidence type="ECO:0000313" key="6">
    <source>
        <dbReference type="Proteomes" id="UP000326759"/>
    </source>
</evidence>
<protein>
    <submittedName>
        <fullName evidence="5">Protein Skeletor</fullName>
    </submittedName>
</protein>
<dbReference type="PANTHER" id="PTHR24036">
    <property type="entry name" value="SKELETOR-RELATED"/>
    <property type="match status" value="1"/>
</dbReference>
<keyword evidence="6" id="KW-1185">Reference proteome</keyword>
<evidence type="ECO:0000256" key="2">
    <source>
        <dbReference type="SAM" id="MobiDB-lite"/>
    </source>
</evidence>
<dbReference type="Pfam" id="PF03351">
    <property type="entry name" value="DOMON"/>
    <property type="match status" value="1"/>
</dbReference>
<dbReference type="Proteomes" id="UP000326759">
    <property type="component" value="Unassembled WGS sequence"/>
</dbReference>
<evidence type="ECO:0000313" key="5">
    <source>
        <dbReference type="EMBL" id="KAB7502787.1"/>
    </source>
</evidence>
<dbReference type="OrthoDB" id="2448405at2759"/>
<dbReference type="InterPro" id="IPR019545">
    <property type="entry name" value="DM13_domain"/>
</dbReference>
<reference evidence="5 6" key="1">
    <citation type="journal article" date="2019" name="PLoS Biol.">
        <title>Sex chromosomes control vertical transmission of feminizing Wolbachia symbionts in an isopod.</title>
        <authorList>
            <person name="Becking T."/>
            <person name="Chebbi M.A."/>
            <person name="Giraud I."/>
            <person name="Moumen B."/>
            <person name="Laverre T."/>
            <person name="Caubet Y."/>
            <person name="Peccoud J."/>
            <person name="Gilbert C."/>
            <person name="Cordaux R."/>
        </authorList>
    </citation>
    <scope>NUCLEOTIDE SEQUENCE [LARGE SCALE GENOMIC DNA]</scope>
    <source>
        <strain evidence="5">ANa2</strain>
        <tissue evidence="5">Whole body excluding digestive tract and cuticle</tissue>
    </source>
</reference>
<feature type="domain" description="DOMON" evidence="3">
    <location>
        <begin position="205"/>
        <end position="340"/>
    </location>
</feature>
<evidence type="ECO:0000256" key="1">
    <source>
        <dbReference type="ARBA" id="ARBA00022737"/>
    </source>
</evidence>
<proteinExistence type="predicted"/>
<sequence length="599" mass="67397">MATGGIPSFGLGSRPRPGPQGFIVPNELGRTNVLERYLNKDITIELPDGKTIKDIKWLAVYDLTRLLEDGVGKVDECIKFMLILHFQYVSNLFFFIMPPQHIGTALLQHIFGCDNIYVQYFEAHLCCECVFGFMTALRAYNGIDFILTFPGEMDVFTTDWLAVFDSSSQEILGHIIIPDEMNVPPSLVTIVPHSNPLPNCEQLHKDIQISWEIFGGIATIEVAANMGERRRLYVAFGVSGSPTEIQMIGGDAVVLYRDVYNGYVKDYNLTSYFPCTELVGQRKGVCDDEDVGGQNSYQPLTSSRGDGISVFNFRRPMVTADSGDKPYKENEPTMIIWAMGKLTHLDTQTETDNALYLVSVVITLLLLLLLLQLPQPINFGRKTKVKNCFAFTHTNRPPPKVWKPVSFTHPSPNVTFQLGPDGGPRGYEGLTKKVPATGMAWYIDGYLVPELHLRRDTTYRFYVYGGSNPYDPANYHPLIITDEPNGGFSQLKSNKKSEVRIFAGVERSVRGDLRPMRGGDLCIWKHPENVDRRRDADYKTFVDFRNSLTLACGGDGDPKPGILELTPNRSWPDLLYYNSWTGENMGWKLHILDADQDIT</sequence>
<dbReference type="InterPro" id="IPR052126">
    <property type="entry name" value="Spindle_Org/Thrombomodulin"/>
</dbReference>
<comment type="caution">
    <text evidence="5">The sequence shown here is derived from an EMBL/GenBank/DDBJ whole genome shotgun (WGS) entry which is preliminary data.</text>
</comment>
<dbReference type="PANTHER" id="PTHR24036:SF16">
    <property type="entry name" value="KNICKKOPF"/>
    <property type="match status" value="1"/>
</dbReference>
<dbReference type="InterPro" id="IPR045266">
    <property type="entry name" value="DOH_DOMON"/>
</dbReference>
<accession>A0A5N5T928</accession>
<organism evidence="5 6">
    <name type="scientific">Armadillidium nasatum</name>
    <dbReference type="NCBI Taxonomy" id="96803"/>
    <lineage>
        <taxon>Eukaryota</taxon>
        <taxon>Metazoa</taxon>
        <taxon>Ecdysozoa</taxon>
        <taxon>Arthropoda</taxon>
        <taxon>Crustacea</taxon>
        <taxon>Multicrustacea</taxon>
        <taxon>Malacostraca</taxon>
        <taxon>Eumalacostraca</taxon>
        <taxon>Peracarida</taxon>
        <taxon>Isopoda</taxon>
        <taxon>Oniscidea</taxon>
        <taxon>Crinocheta</taxon>
        <taxon>Armadillidiidae</taxon>
        <taxon>Armadillidium</taxon>
    </lineage>
</organism>
<dbReference type="AlphaFoldDB" id="A0A5N5T928"/>